<dbReference type="InterPro" id="IPR001611">
    <property type="entry name" value="Leu-rich_rpt"/>
</dbReference>
<organism evidence="3 4">
    <name type="scientific">Dissostichus mawsoni</name>
    <name type="common">Antarctic cod</name>
    <dbReference type="NCBI Taxonomy" id="36200"/>
    <lineage>
        <taxon>Eukaryota</taxon>
        <taxon>Metazoa</taxon>
        <taxon>Chordata</taxon>
        <taxon>Craniata</taxon>
        <taxon>Vertebrata</taxon>
        <taxon>Euteleostomi</taxon>
        <taxon>Actinopterygii</taxon>
        <taxon>Neopterygii</taxon>
        <taxon>Teleostei</taxon>
        <taxon>Neoteleostei</taxon>
        <taxon>Acanthomorphata</taxon>
        <taxon>Eupercaria</taxon>
        <taxon>Perciformes</taxon>
        <taxon>Notothenioidei</taxon>
        <taxon>Nototheniidae</taxon>
        <taxon>Dissostichus</taxon>
    </lineage>
</organism>
<comment type="caution">
    <text evidence="3">The sequence shown here is derived from an EMBL/GenBank/DDBJ whole genome shotgun (WGS) entry which is preliminary data.</text>
</comment>
<dbReference type="Proteomes" id="UP000518266">
    <property type="component" value="Unassembled WGS sequence"/>
</dbReference>
<dbReference type="OrthoDB" id="676979at2759"/>
<feature type="region of interest" description="Disordered" evidence="2">
    <location>
        <begin position="111"/>
        <end position="135"/>
    </location>
</feature>
<accession>A0A7J5Z1B0</accession>
<dbReference type="SUPFAM" id="SSF52075">
    <property type="entry name" value="Outer arm dynein light chain 1"/>
    <property type="match status" value="1"/>
</dbReference>
<feature type="coiled-coil region" evidence="1">
    <location>
        <begin position="70"/>
        <end position="101"/>
    </location>
</feature>
<dbReference type="Gene3D" id="3.80.10.10">
    <property type="entry name" value="Ribonuclease Inhibitor"/>
    <property type="match status" value="1"/>
</dbReference>
<gene>
    <name evidence="3" type="ORF">F7725_022956</name>
</gene>
<evidence type="ECO:0000256" key="1">
    <source>
        <dbReference type="SAM" id="Coils"/>
    </source>
</evidence>
<feature type="compositionally biased region" description="Polar residues" evidence="2">
    <location>
        <begin position="111"/>
        <end position="120"/>
    </location>
</feature>
<dbReference type="PROSITE" id="PS51450">
    <property type="entry name" value="LRR"/>
    <property type="match status" value="1"/>
</dbReference>
<dbReference type="AlphaFoldDB" id="A0A7J5Z1B0"/>
<evidence type="ECO:0000313" key="4">
    <source>
        <dbReference type="Proteomes" id="UP000518266"/>
    </source>
</evidence>
<proteinExistence type="predicted"/>
<keyword evidence="4" id="KW-1185">Reference proteome</keyword>
<sequence length="387" mass="43969">MEALRGLWLYGNRFETFPRVLLRMEHLEILDIDRNKITEFPSLKRLHNLHLFSYDQTQVGGEVIVVGEGAAEFLEAREAKKERLRKAAEEEAEELALAEEEPVIHGILKNSSSNSKQITSGDADANEEEPMTIEEEEGEIPVTEYDAGDLEYNEEGVEYETEELICEGEGFEYEGDELEYERAQLDYEYEELEDTGGKMKGHKNPSTIQTLMICWQAEPSVVIQGGTNPRPCLQELGCASCPTLSQEESLDSFSVGCDHRDAPLCRPPGLCHLLTHLTLFFPHEVGVKAEVGHGKWRKELKKQECYPRHPSKFKRVTIRLAWQQVSLVHKDRWEEGEGEGGRRRGAMDEAGRCDQALRACHWATLVRGRASMSFQCFTSPGPLFHDR</sequence>
<evidence type="ECO:0000256" key="2">
    <source>
        <dbReference type="SAM" id="MobiDB-lite"/>
    </source>
</evidence>
<name>A0A7J5Z1B0_DISMA</name>
<dbReference type="EMBL" id="JAAKFY010000007">
    <property type="protein sequence ID" value="KAF3854901.1"/>
    <property type="molecule type" value="Genomic_DNA"/>
</dbReference>
<dbReference type="InterPro" id="IPR032675">
    <property type="entry name" value="LRR_dom_sf"/>
</dbReference>
<protein>
    <submittedName>
        <fullName evidence="3">Uncharacterized protein</fullName>
    </submittedName>
</protein>
<keyword evidence="1" id="KW-0175">Coiled coil</keyword>
<feature type="compositionally biased region" description="Acidic residues" evidence="2">
    <location>
        <begin position="124"/>
        <end position="135"/>
    </location>
</feature>
<reference evidence="3 4" key="1">
    <citation type="submission" date="2020-03" db="EMBL/GenBank/DDBJ databases">
        <title>Dissostichus mawsoni Genome sequencing and assembly.</title>
        <authorList>
            <person name="Park H."/>
        </authorList>
    </citation>
    <scope>NUCLEOTIDE SEQUENCE [LARGE SCALE GENOMIC DNA]</scope>
    <source>
        <strain evidence="3">DM0001</strain>
        <tissue evidence="3">Muscle</tissue>
    </source>
</reference>
<evidence type="ECO:0000313" key="3">
    <source>
        <dbReference type="EMBL" id="KAF3854901.1"/>
    </source>
</evidence>